<reference evidence="2" key="1">
    <citation type="submission" date="2019-09" db="EMBL/GenBank/DDBJ databases">
        <title>In-depth cultivation of the pig gut microbiome towards novel bacterial diversity and tailored functional studies.</title>
        <authorList>
            <person name="Wylensek D."/>
            <person name="Hitch T.C.A."/>
            <person name="Clavel T."/>
        </authorList>
    </citation>
    <scope>NUCLEOTIDE SEQUENCE</scope>
    <source>
        <strain evidence="2">RF-744-FAT-WT-3</strain>
    </source>
</reference>
<gene>
    <name evidence="2" type="ORF">FYJ66_07900</name>
</gene>
<keyword evidence="1" id="KW-1133">Transmembrane helix</keyword>
<dbReference type="AlphaFoldDB" id="A0A6A8MC22"/>
<dbReference type="EMBL" id="VUNB01000006">
    <property type="protein sequence ID" value="MST69504.1"/>
    <property type="molecule type" value="Genomic_DNA"/>
</dbReference>
<proteinExistence type="predicted"/>
<dbReference type="RefSeq" id="WP_154572974.1">
    <property type="nucleotide sequence ID" value="NZ_VUNB01000006.1"/>
</dbReference>
<sequence length="124" mass="14127">MKRFVRTQQKKEFTTGAVIITVLCFFVVLAGFLYAVGEVEQGSRQRQEEALQNAVNRDITICYAQEGRYPEDLKYLEDNYGLTWDKKEFSVKYQVVGANIRPYVTVIPLGNSGTGFSGFHWGTE</sequence>
<evidence type="ECO:0000313" key="2">
    <source>
        <dbReference type="EMBL" id="MST69504.1"/>
    </source>
</evidence>
<comment type="caution">
    <text evidence="2">The sequence shown here is derived from an EMBL/GenBank/DDBJ whole genome shotgun (WGS) entry which is preliminary data.</text>
</comment>
<evidence type="ECO:0000256" key="1">
    <source>
        <dbReference type="SAM" id="Phobius"/>
    </source>
</evidence>
<feature type="transmembrane region" description="Helical" evidence="1">
    <location>
        <begin position="12"/>
        <end position="36"/>
    </location>
</feature>
<keyword evidence="1" id="KW-0472">Membrane</keyword>
<organism evidence="2">
    <name type="scientific">Baileyella intestinalis</name>
    <dbReference type="NCBI Taxonomy" id="2606709"/>
    <lineage>
        <taxon>Bacteria</taxon>
        <taxon>Bacillati</taxon>
        <taxon>Bacillota</taxon>
        <taxon>Clostridia</taxon>
        <taxon>Peptostreptococcales</taxon>
        <taxon>Anaerovoracaceae</taxon>
        <taxon>Baileyella</taxon>
    </lineage>
</organism>
<accession>A0A6A8MC22</accession>
<protein>
    <submittedName>
        <fullName evidence="2">Uncharacterized protein</fullName>
    </submittedName>
</protein>
<name>A0A6A8MC22_9FIRM</name>
<keyword evidence="1" id="KW-0812">Transmembrane</keyword>